<keyword evidence="3" id="KW-1185">Reference proteome</keyword>
<name>A0AAV7URE0_PLEWA</name>
<comment type="caution">
    <text evidence="2">The sequence shown here is derived from an EMBL/GenBank/DDBJ whole genome shotgun (WGS) entry which is preliminary data.</text>
</comment>
<feature type="compositionally biased region" description="Basic and acidic residues" evidence="1">
    <location>
        <begin position="1"/>
        <end position="41"/>
    </location>
</feature>
<gene>
    <name evidence="2" type="ORF">NDU88_000759</name>
</gene>
<dbReference type="AlphaFoldDB" id="A0AAV7URE0"/>
<evidence type="ECO:0000256" key="1">
    <source>
        <dbReference type="SAM" id="MobiDB-lite"/>
    </source>
</evidence>
<sequence length="116" mass="12336">MAGEHDFSAHRRGWLEERGDPTDAGVNREPRAGSRCQDVREHRRRTVAPTEAEAQAERNRAAGASFSQGGDSPRSTGTTKGTRGSGLEAESAGLAAKSLELPAVTPGTSDCIIWFT</sequence>
<evidence type="ECO:0000313" key="2">
    <source>
        <dbReference type="EMBL" id="KAJ1191443.1"/>
    </source>
</evidence>
<dbReference type="Proteomes" id="UP001066276">
    <property type="component" value="Chromosome 2_2"/>
</dbReference>
<accession>A0AAV7URE0</accession>
<reference evidence="2" key="1">
    <citation type="journal article" date="2022" name="bioRxiv">
        <title>Sequencing and chromosome-scale assembly of the giantPleurodeles waltlgenome.</title>
        <authorList>
            <person name="Brown T."/>
            <person name="Elewa A."/>
            <person name="Iarovenko S."/>
            <person name="Subramanian E."/>
            <person name="Araus A.J."/>
            <person name="Petzold A."/>
            <person name="Susuki M."/>
            <person name="Suzuki K.-i.T."/>
            <person name="Hayashi T."/>
            <person name="Toyoda A."/>
            <person name="Oliveira C."/>
            <person name="Osipova E."/>
            <person name="Leigh N.D."/>
            <person name="Simon A."/>
            <person name="Yun M.H."/>
        </authorList>
    </citation>
    <scope>NUCLEOTIDE SEQUENCE</scope>
    <source>
        <strain evidence="2">20211129_DDA</strain>
        <tissue evidence="2">Liver</tissue>
    </source>
</reference>
<dbReference type="EMBL" id="JANPWB010000004">
    <property type="protein sequence ID" value="KAJ1191443.1"/>
    <property type="molecule type" value="Genomic_DNA"/>
</dbReference>
<protein>
    <submittedName>
        <fullName evidence="2">Uncharacterized protein</fullName>
    </submittedName>
</protein>
<proteinExistence type="predicted"/>
<feature type="region of interest" description="Disordered" evidence="1">
    <location>
        <begin position="1"/>
        <end position="91"/>
    </location>
</feature>
<feature type="compositionally biased region" description="Low complexity" evidence="1">
    <location>
        <begin position="74"/>
        <end position="86"/>
    </location>
</feature>
<evidence type="ECO:0000313" key="3">
    <source>
        <dbReference type="Proteomes" id="UP001066276"/>
    </source>
</evidence>
<organism evidence="2 3">
    <name type="scientific">Pleurodeles waltl</name>
    <name type="common">Iberian ribbed newt</name>
    <dbReference type="NCBI Taxonomy" id="8319"/>
    <lineage>
        <taxon>Eukaryota</taxon>
        <taxon>Metazoa</taxon>
        <taxon>Chordata</taxon>
        <taxon>Craniata</taxon>
        <taxon>Vertebrata</taxon>
        <taxon>Euteleostomi</taxon>
        <taxon>Amphibia</taxon>
        <taxon>Batrachia</taxon>
        <taxon>Caudata</taxon>
        <taxon>Salamandroidea</taxon>
        <taxon>Salamandridae</taxon>
        <taxon>Pleurodelinae</taxon>
        <taxon>Pleurodeles</taxon>
    </lineage>
</organism>